<dbReference type="InParanoid" id="A0A165CQZ7"/>
<dbReference type="OrthoDB" id="5588482at2759"/>
<feature type="chain" id="PRO_5007856124" evidence="1">
    <location>
        <begin position="17"/>
        <end position="332"/>
    </location>
</feature>
<gene>
    <name evidence="2" type="ORF">LAESUDRAFT_762052</name>
</gene>
<dbReference type="GeneID" id="63830049"/>
<evidence type="ECO:0000256" key="1">
    <source>
        <dbReference type="SAM" id="SignalP"/>
    </source>
</evidence>
<sequence>MKSATVALSLVAAAWASTSSSSALIPAGISAGCTTFLTSFNSDSTLAACTAPLISATAQFGATANASASPTSSTVKTALADLCGASSACSPTTIRSTLTGMYAACVDELTSGLNADVLRTYDVLYSIVPLANAMCSKDDSGDYCVLDISASGNSSSSSNSTNDAAASHSSSTFSNISQYLWSSSSSSSSSSNSSLARRDDSTQTPISIVPNVTTFSSNNILFLFLSPDLSSSELCTSCARNVLSAYIDFESTVPYAPGLAVSTLMKGQTALYKSVMNICGENFLSGAAEAAGSLSGGLLGNGAHRSVGGVGSTYVAALAGVAAFAMAASTVL</sequence>
<evidence type="ECO:0000313" key="2">
    <source>
        <dbReference type="EMBL" id="KZT03267.1"/>
    </source>
</evidence>
<dbReference type="PROSITE" id="PS51257">
    <property type="entry name" value="PROKAR_LIPOPROTEIN"/>
    <property type="match status" value="1"/>
</dbReference>
<dbReference type="EMBL" id="KV427645">
    <property type="protein sequence ID" value="KZT03267.1"/>
    <property type="molecule type" value="Genomic_DNA"/>
</dbReference>
<evidence type="ECO:0000313" key="3">
    <source>
        <dbReference type="Proteomes" id="UP000076871"/>
    </source>
</evidence>
<keyword evidence="3" id="KW-1185">Reference proteome</keyword>
<name>A0A165CQZ7_9APHY</name>
<dbReference type="AlphaFoldDB" id="A0A165CQZ7"/>
<reference evidence="2 3" key="1">
    <citation type="journal article" date="2016" name="Mol. Biol. Evol.">
        <title>Comparative Genomics of Early-Diverging Mushroom-Forming Fungi Provides Insights into the Origins of Lignocellulose Decay Capabilities.</title>
        <authorList>
            <person name="Nagy L.G."/>
            <person name="Riley R."/>
            <person name="Tritt A."/>
            <person name="Adam C."/>
            <person name="Daum C."/>
            <person name="Floudas D."/>
            <person name="Sun H."/>
            <person name="Yadav J.S."/>
            <person name="Pangilinan J."/>
            <person name="Larsson K.H."/>
            <person name="Matsuura K."/>
            <person name="Barry K."/>
            <person name="Labutti K."/>
            <person name="Kuo R."/>
            <person name="Ohm R.A."/>
            <person name="Bhattacharya S.S."/>
            <person name="Shirouzu T."/>
            <person name="Yoshinaga Y."/>
            <person name="Martin F.M."/>
            <person name="Grigoriev I.V."/>
            <person name="Hibbett D.S."/>
        </authorList>
    </citation>
    <scope>NUCLEOTIDE SEQUENCE [LARGE SCALE GENOMIC DNA]</scope>
    <source>
        <strain evidence="2 3">93-53</strain>
    </source>
</reference>
<protein>
    <submittedName>
        <fullName evidence="2">Uncharacterized protein</fullName>
    </submittedName>
</protein>
<dbReference type="Proteomes" id="UP000076871">
    <property type="component" value="Unassembled WGS sequence"/>
</dbReference>
<dbReference type="STRING" id="1314785.A0A165CQZ7"/>
<keyword evidence="1" id="KW-0732">Signal</keyword>
<feature type="signal peptide" evidence="1">
    <location>
        <begin position="1"/>
        <end position="16"/>
    </location>
</feature>
<proteinExistence type="predicted"/>
<dbReference type="RefSeq" id="XP_040761007.1">
    <property type="nucleotide sequence ID" value="XM_040913021.1"/>
</dbReference>
<accession>A0A165CQZ7</accession>
<organism evidence="2 3">
    <name type="scientific">Laetiporus sulphureus 93-53</name>
    <dbReference type="NCBI Taxonomy" id="1314785"/>
    <lineage>
        <taxon>Eukaryota</taxon>
        <taxon>Fungi</taxon>
        <taxon>Dikarya</taxon>
        <taxon>Basidiomycota</taxon>
        <taxon>Agaricomycotina</taxon>
        <taxon>Agaricomycetes</taxon>
        <taxon>Polyporales</taxon>
        <taxon>Laetiporus</taxon>
    </lineage>
</organism>